<evidence type="ECO:0000313" key="1">
    <source>
        <dbReference type="EMBL" id="CNT71743.1"/>
    </source>
</evidence>
<proteinExistence type="predicted"/>
<accession>A0A655BR99</accession>
<reference evidence="1 2" key="1">
    <citation type="submission" date="2015-03" db="EMBL/GenBank/DDBJ databases">
        <authorList>
            <consortium name="Pathogen Informatics"/>
        </authorList>
    </citation>
    <scope>NUCLEOTIDE SEQUENCE [LARGE SCALE GENOMIC DNA]</scope>
    <source>
        <strain evidence="1 2">A1104</strain>
    </source>
</reference>
<protein>
    <submittedName>
        <fullName evidence="1">Uncharacterized protein</fullName>
    </submittedName>
</protein>
<dbReference type="AlphaFoldDB" id="A0A655BR99"/>
<gene>
    <name evidence="1" type="ORF">ERS008198_00780</name>
</gene>
<sequence length="44" mass="5334">MVHLIIGAQFYRMTEIHHQDTIGYVLYDRQIVRNKNQRQPHLSL</sequence>
<name>A0A655BR99_SALET</name>
<organism evidence="1 2">
    <name type="scientific">Salmonella enterica subsp. enterica serovar Bovismorbificans</name>
    <dbReference type="NCBI Taxonomy" id="58097"/>
    <lineage>
        <taxon>Bacteria</taxon>
        <taxon>Pseudomonadati</taxon>
        <taxon>Pseudomonadota</taxon>
        <taxon>Gammaproteobacteria</taxon>
        <taxon>Enterobacterales</taxon>
        <taxon>Enterobacteriaceae</taxon>
        <taxon>Salmonella</taxon>
    </lineage>
</organism>
<evidence type="ECO:0000313" key="2">
    <source>
        <dbReference type="Proteomes" id="UP000041314"/>
    </source>
</evidence>
<dbReference type="Proteomes" id="UP000041314">
    <property type="component" value="Unassembled WGS sequence"/>
</dbReference>
<dbReference type="EMBL" id="CQPA01000004">
    <property type="protein sequence ID" value="CNT71743.1"/>
    <property type="molecule type" value="Genomic_DNA"/>
</dbReference>